<keyword evidence="9" id="KW-1185">Reference proteome</keyword>
<dbReference type="InterPro" id="IPR020891">
    <property type="entry name" value="UPF0758_CS"/>
</dbReference>
<dbReference type="Pfam" id="PF04002">
    <property type="entry name" value="RadC"/>
    <property type="match status" value="1"/>
</dbReference>
<name>A0A495RFL5_9GAMM</name>
<dbReference type="NCBIfam" id="NF000642">
    <property type="entry name" value="PRK00024.1"/>
    <property type="match status" value="1"/>
</dbReference>
<dbReference type="GO" id="GO:0046872">
    <property type="term" value="F:metal ion binding"/>
    <property type="evidence" value="ECO:0007669"/>
    <property type="project" value="UniProtKB-KW"/>
</dbReference>
<dbReference type="Pfam" id="PF20582">
    <property type="entry name" value="UPF0758_N"/>
    <property type="match status" value="1"/>
</dbReference>
<comment type="caution">
    <text evidence="8">The sequence shown here is derived from an EMBL/GenBank/DDBJ whole genome shotgun (WGS) entry which is preliminary data.</text>
</comment>
<keyword evidence="4" id="KW-0862">Zinc</keyword>
<keyword evidence="5" id="KW-0482">Metalloprotease</keyword>
<dbReference type="RefSeq" id="WP_121145086.1">
    <property type="nucleotide sequence ID" value="NZ_RBWY01000002.1"/>
</dbReference>
<dbReference type="EMBL" id="RBWY01000002">
    <property type="protein sequence ID" value="RKS86006.1"/>
    <property type="molecule type" value="Genomic_DNA"/>
</dbReference>
<evidence type="ECO:0000256" key="4">
    <source>
        <dbReference type="ARBA" id="ARBA00022833"/>
    </source>
</evidence>
<dbReference type="CDD" id="cd08071">
    <property type="entry name" value="MPN_DUF2466"/>
    <property type="match status" value="1"/>
</dbReference>
<keyword evidence="3" id="KW-0378">Hydrolase</keyword>
<dbReference type="InterPro" id="IPR001405">
    <property type="entry name" value="UPF0758"/>
</dbReference>
<protein>
    <submittedName>
        <fullName evidence="8">DNA replication and repair protein RadC</fullName>
    </submittedName>
</protein>
<dbReference type="InterPro" id="IPR010994">
    <property type="entry name" value="RuvA_2-like"/>
</dbReference>
<organism evidence="8 9">
    <name type="scientific">Orbus hercynius</name>
    <dbReference type="NCBI Taxonomy" id="593135"/>
    <lineage>
        <taxon>Bacteria</taxon>
        <taxon>Pseudomonadati</taxon>
        <taxon>Pseudomonadota</taxon>
        <taxon>Gammaproteobacteria</taxon>
        <taxon>Orbales</taxon>
        <taxon>Orbaceae</taxon>
        <taxon>Orbus</taxon>
    </lineage>
</organism>
<evidence type="ECO:0000256" key="1">
    <source>
        <dbReference type="ARBA" id="ARBA00022670"/>
    </source>
</evidence>
<dbReference type="Gene3D" id="3.40.140.10">
    <property type="entry name" value="Cytidine Deaminase, domain 2"/>
    <property type="match status" value="1"/>
</dbReference>
<evidence type="ECO:0000313" key="9">
    <source>
        <dbReference type="Proteomes" id="UP000278542"/>
    </source>
</evidence>
<evidence type="ECO:0000256" key="3">
    <source>
        <dbReference type="ARBA" id="ARBA00022801"/>
    </source>
</evidence>
<dbReference type="PANTHER" id="PTHR30471">
    <property type="entry name" value="DNA REPAIR PROTEIN RADC"/>
    <property type="match status" value="1"/>
</dbReference>
<evidence type="ECO:0000256" key="5">
    <source>
        <dbReference type="ARBA" id="ARBA00023049"/>
    </source>
</evidence>
<evidence type="ECO:0000256" key="6">
    <source>
        <dbReference type="RuleBase" id="RU003797"/>
    </source>
</evidence>
<feature type="domain" description="MPN" evidence="7">
    <location>
        <begin position="93"/>
        <end position="215"/>
    </location>
</feature>
<dbReference type="GO" id="GO:0008237">
    <property type="term" value="F:metallopeptidase activity"/>
    <property type="evidence" value="ECO:0007669"/>
    <property type="project" value="UniProtKB-KW"/>
</dbReference>
<accession>A0A495RFL5</accession>
<keyword evidence="2" id="KW-0479">Metal-binding</keyword>
<dbReference type="InterPro" id="IPR037518">
    <property type="entry name" value="MPN"/>
</dbReference>
<evidence type="ECO:0000256" key="2">
    <source>
        <dbReference type="ARBA" id="ARBA00022723"/>
    </source>
</evidence>
<evidence type="ECO:0000259" key="7">
    <source>
        <dbReference type="PROSITE" id="PS50249"/>
    </source>
</evidence>
<comment type="similarity">
    <text evidence="6">Belongs to the UPF0758 family.</text>
</comment>
<dbReference type="SUPFAM" id="SSF102712">
    <property type="entry name" value="JAB1/MPN domain"/>
    <property type="match status" value="1"/>
</dbReference>
<dbReference type="Proteomes" id="UP000278542">
    <property type="component" value="Unassembled WGS sequence"/>
</dbReference>
<dbReference type="PANTHER" id="PTHR30471:SF3">
    <property type="entry name" value="UPF0758 PROTEIN YEES-RELATED"/>
    <property type="match status" value="1"/>
</dbReference>
<sequence length="215" mass="24320">MMPREKLLQFGAAALSDHELLALFLRTGTKGIPVLRLSQMLLYEFGSLNKLMNASHGDFCKKQGLGTAKYTQLKAVIELSSRYLKVQMTQEDSLTSPNLTYHYLASRLADEEREIFLVIFLNNQNHVVCTKEMFVGTYNSVEVHPREIIREALKHNAAALILAHNHPSGVAEPSQADRNITYQIEKACDLVDIRIIDHFVIGKGEYVSFAERGWL</sequence>
<dbReference type="AlphaFoldDB" id="A0A495RFL5"/>
<proteinExistence type="inferred from homology"/>
<dbReference type="InterPro" id="IPR046778">
    <property type="entry name" value="UPF0758_N"/>
</dbReference>
<dbReference type="SUPFAM" id="SSF47781">
    <property type="entry name" value="RuvA domain 2-like"/>
    <property type="match status" value="1"/>
</dbReference>
<evidence type="ECO:0000313" key="8">
    <source>
        <dbReference type="EMBL" id="RKS86006.1"/>
    </source>
</evidence>
<dbReference type="GO" id="GO:0006508">
    <property type="term" value="P:proteolysis"/>
    <property type="evidence" value="ECO:0007669"/>
    <property type="project" value="UniProtKB-KW"/>
</dbReference>
<gene>
    <name evidence="8" type="ORF">DES39_1425</name>
</gene>
<dbReference type="PROSITE" id="PS01302">
    <property type="entry name" value="UPF0758"/>
    <property type="match status" value="1"/>
</dbReference>
<dbReference type="OrthoDB" id="9804482at2"/>
<keyword evidence="1" id="KW-0645">Protease</keyword>
<dbReference type="InterPro" id="IPR025657">
    <property type="entry name" value="RadC_JAB"/>
</dbReference>
<dbReference type="PROSITE" id="PS50249">
    <property type="entry name" value="MPN"/>
    <property type="match status" value="1"/>
</dbReference>
<dbReference type="NCBIfam" id="TIGR00608">
    <property type="entry name" value="radc"/>
    <property type="match status" value="1"/>
</dbReference>
<reference evidence="8 9" key="1">
    <citation type="submission" date="2018-10" db="EMBL/GenBank/DDBJ databases">
        <title>Genomic Encyclopedia of Type Strains, Phase IV (KMG-IV): sequencing the most valuable type-strain genomes for metagenomic binning, comparative biology and taxonomic classification.</title>
        <authorList>
            <person name="Goeker M."/>
        </authorList>
    </citation>
    <scope>NUCLEOTIDE SEQUENCE [LARGE SCALE GENOMIC DNA]</scope>
    <source>
        <strain evidence="8 9">DSM 22228</strain>
    </source>
</reference>